<evidence type="ECO:0000313" key="2">
    <source>
        <dbReference type="EMBL" id="QPM99170.1"/>
    </source>
</evidence>
<gene>
    <name evidence="1" type="primary">Clp1</name>
</gene>
<dbReference type="EMBL" id="MT975933">
    <property type="protein sequence ID" value="QPM99170.1"/>
    <property type="molecule type" value="Genomic_DNA"/>
</dbReference>
<organism evidence="1">
    <name type="scientific">Flammulina velutipes</name>
    <name type="common">Agaricus velutipes</name>
    <dbReference type="NCBI Taxonomy" id="38945"/>
    <lineage>
        <taxon>Eukaryota</taxon>
        <taxon>Fungi</taxon>
        <taxon>Dikarya</taxon>
        <taxon>Basidiomycota</taxon>
        <taxon>Agaricomycotina</taxon>
        <taxon>Agaricomycetes</taxon>
        <taxon>Agaricomycetidae</taxon>
        <taxon>Agaricales</taxon>
        <taxon>Marasmiineae</taxon>
        <taxon>Physalacriaceae</taxon>
        <taxon>Flammulina</taxon>
    </lineage>
</organism>
<evidence type="ECO:0000313" key="1">
    <source>
        <dbReference type="EMBL" id="QBA29482.1"/>
    </source>
</evidence>
<name>A0A411DVJ2_FLAVE</name>
<dbReference type="AlphaFoldDB" id="A0A411DVJ2"/>
<protein>
    <submittedName>
        <fullName evidence="1 2">Clp1</fullName>
    </submittedName>
</protein>
<reference evidence="2" key="2">
    <citation type="submission" date="2020-09" db="EMBL/GenBank/DDBJ databases">
        <title>The Fvclp1 gene regulates fruiting body development in Winter Mushroom Flammulina velutipes.</title>
        <authorList>
            <person name="Wang W."/>
            <person name="Jiang S."/>
            <person name="Xie B."/>
        </authorList>
    </citation>
    <scope>NUCLEOTIDE SEQUENCE</scope>
</reference>
<proteinExistence type="predicted"/>
<dbReference type="EMBL" id="MH234398">
    <property type="protein sequence ID" value="QBA29482.1"/>
    <property type="molecule type" value="Genomic_DNA"/>
</dbReference>
<sequence length="336" mass="36685">MLNETRTPFRRRNFSNRIQHRWGQYKNPKTIAPGNLTVKRKQRKLKGGVSLKVKTYFTAPASSAQPENKQEAVVPVVLPRQLHRPDPATSDVVLPGIDAPPQFVRDTFADSGTTLLYALSTVRTHLDTASTPSPTLPSSVAVTYAEGVEPPTHVLAAFAPKTSSVSLFPVHDIVLTAHCHKLPPATFSSSPAILPAGHLPVRPFCIPHPASYGQLSQYLYTHRQDLLFASLCQPTKPPPFFSATPHTSTTPPLQLTKEAMLAFSRELSETFTQHKLLQSMSAIHGLWKNVFALGIQDDGLWEVLEVVWGVYLTAVGSSEADIADGAVLPSFGAEQT</sequence>
<accession>A0A411DVJ2</accession>
<reference evidence="1" key="1">
    <citation type="submission" date="2018-04" db="EMBL/GenBank/DDBJ databases">
        <authorList>
            <person name="Chou T."/>
            <person name="Jiang S."/>
        </authorList>
    </citation>
    <scope>NUCLEOTIDE SEQUENCE</scope>
    <source>
        <strain evidence="1">L11</strain>
        <tissue evidence="1">Mycelium</tissue>
    </source>
</reference>